<proteinExistence type="predicted"/>
<dbReference type="Proteomes" id="UP001232019">
    <property type="component" value="Chromosome"/>
</dbReference>
<dbReference type="EMBL" id="CP129968">
    <property type="protein sequence ID" value="WNB18176.1"/>
    <property type="molecule type" value="Genomic_DNA"/>
</dbReference>
<gene>
    <name evidence="2" type="ORF">QYS47_29425</name>
</gene>
<dbReference type="AlphaFoldDB" id="A0AA51ZWW9"/>
<dbReference type="RefSeq" id="WP_322347710.1">
    <property type="nucleotide sequence ID" value="NZ_CP129968.2"/>
</dbReference>
<name>A0AA51ZWW9_9BACT</name>
<evidence type="ECO:0000256" key="1">
    <source>
        <dbReference type="SAM" id="SignalP"/>
    </source>
</evidence>
<dbReference type="KEGG" id="marp:QYS47_29425"/>
<feature type="signal peptide" evidence="1">
    <location>
        <begin position="1"/>
        <end position="19"/>
    </location>
</feature>
<reference evidence="2" key="1">
    <citation type="submission" date="2023-08" db="EMBL/GenBank/DDBJ databases">
        <title>Comparative genomics and taxonomic characterization of three novel marine species of genus Marivirga.</title>
        <authorList>
            <person name="Muhammad N."/>
            <person name="Kim S.-G."/>
        </authorList>
    </citation>
    <scope>NUCLEOTIDE SEQUENCE</scope>
    <source>
        <strain evidence="2">BKB1-2</strain>
    </source>
</reference>
<sequence length="243" mass="28559">MRLILSFIFFSFLSVAVFAQEATEQESDSVKKELAKIQKPKVPKSFYIPTGLRVGTDLVALGVNAFGDKRTRYEFQGDIDFHRIYLVGSYGINEYQNSGEEFTYSNEGSYYRIGLEADFLQYDPDHNTLTFGLRYAKSNFSETLITNITNPFYGLYEESLTNKNVKASWIEMTAGLRVMILKNLYMGYNFRIQLNRRIVNADQFRTYDIPGFGRAEFDNRWTFNYYLVYRIKWKEKKLMEKPR</sequence>
<protein>
    <submittedName>
        <fullName evidence="2">DUF6048 family protein</fullName>
    </submittedName>
</protein>
<dbReference type="Pfam" id="PF19515">
    <property type="entry name" value="DUF6048"/>
    <property type="match status" value="1"/>
</dbReference>
<accession>A0AA51ZWW9</accession>
<feature type="chain" id="PRO_5041382425" evidence="1">
    <location>
        <begin position="20"/>
        <end position="243"/>
    </location>
</feature>
<evidence type="ECO:0000313" key="2">
    <source>
        <dbReference type="EMBL" id="WNB18176.1"/>
    </source>
</evidence>
<keyword evidence="1" id="KW-0732">Signal</keyword>
<dbReference type="InterPro" id="IPR046111">
    <property type="entry name" value="DUF6048"/>
</dbReference>
<organism evidence="2">
    <name type="scientific">Marivirga arenosa</name>
    <dbReference type="NCBI Taxonomy" id="3059076"/>
    <lineage>
        <taxon>Bacteria</taxon>
        <taxon>Pseudomonadati</taxon>
        <taxon>Bacteroidota</taxon>
        <taxon>Cytophagia</taxon>
        <taxon>Cytophagales</taxon>
        <taxon>Marivirgaceae</taxon>
        <taxon>Marivirga</taxon>
    </lineage>
</organism>